<gene>
    <name evidence="2" type="ordered locus">CV_0640</name>
</gene>
<organism evidence="2 3">
    <name type="scientific">Chromobacterium violaceum (strain ATCC 12472 / DSM 30191 / JCM 1249 / CCUG 213 / NBRC 12614 / NCIMB 9131 / NCTC 9757 / MK)</name>
    <dbReference type="NCBI Taxonomy" id="243365"/>
    <lineage>
        <taxon>Bacteria</taxon>
        <taxon>Pseudomonadati</taxon>
        <taxon>Pseudomonadota</taxon>
        <taxon>Betaproteobacteria</taxon>
        <taxon>Neisseriales</taxon>
        <taxon>Chromobacteriaceae</taxon>
        <taxon>Chromobacterium</taxon>
    </lineage>
</organism>
<proteinExistence type="predicted"/>
<evidence type="ECO:0000313" key="3">
    <source>
        <dbReference type="Proteomes" id="UP000001424"/>
    </source>
</evidence>
<dbReference type="KEGG" id="cvi:CV_0640"/>
<keyword evidence="1" id="KW-0812">Transmembrane</keyword>
<keyword evidence="3" id="KW-1185">Reference proteome</keyword>
<dbReference type="Proteomes" id="UP000001424">
    <property type="component" value="Chromosome"/>
</dbReference>
<protein>
    <submittedName>
        <fullName evidence="2">Uncharacterized protein</fullName>
    </submittedName>
</protein>
<name>Q7P0C7_CHRVO</name>
<evidence type="ECO:0000256" key="1">
    <source>
        <dbReference type="SAM" id="Phobius"/>
    </source>
</evidence>
<feature type="transmembrane region" description="Helical" evidence="1">
    <location>
        <begin position="49"/>
        <end position="65"/>
    </location>
</feature>
<accession>Q7P0C7</accession>
<dbReference type="STRING" id="243365.CV_0640"/>
<evidence type="ECO:0000313" key="2">
    <source>
        <dbReference type="EMBL" id="AAQ58316.1"/>
    </source>
</evidence>
<dbReference type="HOGENOM" id="CLU_2664453_0_0_4"/>
<keyword evidence="1" id="KW-0472">Membrane</keyword>
<dbReference type="EMBL" id="AE016825">
    <property type="protein sequence ID" value="AAQ58316.1"/>
    <property type="molecule type" value="Genomic_DNA"/>
</dbReference>
<reference evidence="2 3" key="1">
    <citation type="journal article" date="2003" name="Proc. Natl. Acad. Sci. U.S.A.">
        <title>The complete genome sequence of Chromobacterium violaceum reveals remarkable and exploitable bacterial adaptability.</title>
        <authorList>
            <person name="Vasconcelos A.T.R."/>
            <person name="de Almeida D.F."/>
            <person name="Almeida F.C."/>
            <person name="de Almeida L.G.P."/>
            <person name="de Almeida R."/>
            <person name="Goncalves J.A.A."/>
            <person name="Andrade E.M."/>
            <person name="Antonio R.V."/>
            <person name="Araripe J."/>
            <person name="de Araujo M.F.F."/>
            <person name="Filho S.A."/>
            <person name="Azevedo V."/>
            <person name="Batista A.J."/>
            <person name="Bataus L.A.M."/>
            <person name="Batista J.S."/>
            <person name="Belo A."/>
            <person name="vander Berg C."/>
            <person name="Blamey J."/>
            <person name="Bogo M."/>
            <person name="Bonato S."/>
            <person name="Bordignon J."/>
            <person name="Brito C.A."/>
            <person name="Brocchi M."/>
            <person name="Burity H.A."/>
            <person name="Camargo A.A."/>
            <person name="Cardoso D.D.P."/>
            <person name="Carneiro N.P."/>
            <person name="Carraro D.M."/>
            <person name="Carvalho C.M.B."/>
            <person name="Cascardo J.C.M."/>
            <person name="Cavada B.S."/>
            <person name="Chueire L.M.O."/>
            <person name="Pasa T.B.C."/>
            <person name="Duran N."/>
            <person name="Fagundes N."/>
            <person name="Falcao C.L."/>
            <person name="Fantinatti F."/>
            <person name="Farias I.P."/>
            <person name="Felipe M.S.S."/>
            <person name="Ferrari L.P."/>
            <person name="Ferro J.A."/>
            <person name="Ferro M.I.T."/>
            <person name="Franco G.R."/>
            <person name="Freitas N.S.A."/>
            <person name="Furlan L.R."/>
            <person name="Gazzinelli R.T."/>
            <person name="Gomes E.A."/>
            <person name="Goncalves P.R."/>
            <person name="Grangeiro T.B."/>
            <person name="Grattapaglia D."/>
            <person name="Grisard E.C."/>
            <person name="Guimaraes C.T."/>
            <person name="Hanna E.S."/>
            <person name="Hungria M."/>
            <person name="Jardim S.N."/>
            <person name="Laurino J."/>
            <person name="Leoi L.C.T."/>
            <person name="Fassarella L."/>
            <person name="Lima A."/>
            <person name="Loureiro M.F."/>
            <person name="Lyra M.C.P."/>
            <person name="Macedo M."/>
            <person name="Madeira H.M.F."/>
            <person name="Manfio G.P."/>
            <person name="Maranhao A.Q."/>
            <person name="Martins W.S."/>
            <person name="di Mauro S.M.Z."/>
            <person name="de Medeiros S.R.B."/>
            <person name="Meissner R.D.V."/>
            <person name="Menck C.F.M."/>
            <person name="Moreira M.A.M."/>
            <person name="Nascimento F.F."/>
            <person name="Nicolas M.F."/>
            <person name="Oliveira J.G."/>
            <person name="Oliveira S.C."/>
            <person name="Paixao R.F.C."/>
            <person name="Parente J.A."/>
            <person name="Pedrosa F.O."/>
            <person name="Pena S.J.D."/>
            <person name="Perreira J.O."/>
            <person name="Perreira M."/>
            <person name="Pinto L.S.R.C."/>
            <person name="Pinto L.S."/>
            <person name="Porto J.I.R."/>
            <person name="Potrich D.P."/>
            <person name="Neto C.E.R."/>
            <person name="Reis A.M.M."/>
            <person name="Rigo L.U."/>
            <person name="Rondinelli E."/>
            <person name="dos Santos E.B.P."/>
            <person name="Santos F.R."/>
            <person name="Schneider M.P.C."/>
            <person name="Seuanez H.N."/>
            <person name="Silva A.M.R."/>
            <person name="da Silva A.L.C."/>
            <person name="Silva D.W."/>
            <person name="Silva R."/>
            <person name="Simoes I.C."/>
            <person name="Simon D."/>
            <person name="Soares C.M.A."/>
            <person name="Soares R.B.A."/>
            <person name="Souza E.M."/>
            <person name="Souza K.R.L."/>
            <person name="Souza R.C."/>
            <person name="Steffens M.B.R."/>
            <person name="Steindel M."/>
            <person name="Teixeira S.R."/>
            <person name="Urmenyi T."/>
            <person name="Vettore A."/>
            <person name="Wassem R."/>
            <person name="Zaha A."/>
            <person name="Simpson A.J.G."/>
        </authorList>
    </citation>
    <scope>NUCLEOTIDE SEQUENCE [LARGE SCALE GENOMIC DNA]</scope>
    <source>
        <strain evidence="3">ATCC 12472 / DSM 30191 / JCM 1249 / NBRC 12614 / NCIMB 9131 / NCTC 9757</strain>
    </source>
</reference>
<dbReference type="AlphaFoldDB" id="Q7P0C7"/>
<sequence>MGVGGCEKNPWISPYITPKSLIVENKPSTVCPQKSTVSPPTSTVCPDSSTSPFYGFAPLLLFFFYKKQRDREGKQ</sequence>
<keyword evidence="1" id="KW-1133">Transmembrane helix</keyword>